<dbReference type="CDD" id="cd19481">
    <property type="entry name" value="RecA-like_protease"/>
    <property type="match status" value="1"/>
</dbReference>
<dbReference type="Gene3D" id="3.40.50.300">
    <property type="entry name" value="P-loop containing nucleotide triphosphate hydrolases"/>
    <property type="match status" value="1"/>
</dbReference>
<evidence type="ECO:0000256" key="2">
    <source>
        <dbReference type="ARBA" id="ARBA00022741"/>
    </source>
</evidence>
<evidence type="ECO:0000256" key="3">
    <source>
        <dbReference type="ARBA" id="ARBA00022840"/>
    </source>
</evidence>
<dbReference type="InterPro" id="IPR003593">
    <property type="entry name" value="AAA+_ATPase"/>
</dbReference>
<dbReference type="PANTHER" id="PTHR23073">
    <property type="entry name" value="26S PROTEASOME REGULATORY SUBUNIT"/>
    <property type="match status" value="1"/>
</dbReference>
<dbReference type="RefSeq" id="WP_021069669.1">
    <property type="nucleotide sequence ID" value="NZ_ATDL01000012.1"/>
</dbReference>
<dbReference type="AlphaFoldDB" id="U2HX47"/>
<dbReference type="GO" id="GO:0016887">
    <property type="term" value="F:ATP hydrolysis activity"/>
    <property type="evidence" value="ECO:0007669"/>
    <property type="project" value="InterPro"/>
</dbReference>
<reference evidence="5 6" key="1">
    <citation type="journal article" date="2013" name="Genome Announc.">
        <title>The Draft Genome Sequence of Sphingomonas paucimobilis Strain HER1398 (Proteobacteria), Host to the Giant PAU Phage, Indicates That It Is a Member of the Genus Sphingobacterium (Bacteroidetes).</title>
        <authorList>
            <person name="White R.A.III."/>
            <person name="Suttle C.A."/>
        </authorList>
    </citation>
    <scope>NUCLEOTIDE SEQUENCE [LARGE SCALE GENOMIC DNA]</scope>
    <source>
        <strain evidence="5 6">HER1398</strain>
    </source>
</reference>
<name>U2HX47_9SPHI</name>
<dbReference type="OrthoDB" id="7438987at2"/>
<keyword evidence="3" id="KW-0067">ATP-binding</keyword>
<accession>U2HX47</accession>
<dbReference type="InterPro" id="IPR027417">
    <property type="entry name" value="P-loop_NTPase"/>
</dbReference>
<keyword evidence="2" id="KW-0547">Nucleotide-binding</keyword>
<dbReference type="GO" id="GO:0005524">
    <property type="term" value="F:ATP binding"/>
    <property type="evidence" value="ECO:0007669"/>
    <property type="project" value="UniProtKB-KW"/>
</dbReference>
<dbReference type="SMART" id="SM00382">
    <property type="entry name" value="AAA"/>
    <property type="match status" value="1"/>
</dbReference>
<evidence type="ECO:0000256" key="1">
    <source>
        <dbReference type="ARBA" id="ARBA00006914"/>
    </source>
</evidence>
<dbReference type="SUPFAM" id="SSF52540">
    <property type="entry name" value="P-loop containing nucleoside triphosphate hydrolases"/>
    <property type="match status" value="1"/>
</dbReference>
<evidence type="ECO:0000313" key="6">
    <source>
        <dbReference type="Proteomes" id="UP000016584"/>
    </source>
</evidence>
<comment type="similarity">
    <text evidence="1">Belongs to the AAA ATPase family.</text>
</comment>
<proteinExistence type="inferred from homology"/>
<dbReference type="EMBL" id="ATDL01000012">
    <property type="protein sequence ID" value="ERJ59850.1"/>
    <property type="molecule type" value="Genomic_DNA"/>
</dbReference>
<sequence length="433" mass="50122">MTKLILSQISQLLHTAFSLYFQHESEYSSLRDIPLDSDELSRLTGRELTWEETIILLLAATPHIHPQALDLFFIHNKELDRPYTEFGGWKGVSHSGFLPTGESAAFLLSIDHSESRPLVTRLFSRTHWFYTENILRLEGQGAGEPFLSGKLTVSEEFLAKVLGNESYRPDYSGDFPAKRMQTQLEWEDLVVAHHLREDLESISLWLQNEKDIRSRWRLNKYIKPGYRCLFYGPPGTGKTLAASLLGKKHDMDVYRVDLSMIVSKYIGETEKNLAKIFDRAEHQNWILFFDEADALFGQRSEGNSSNDRHANQEVAYLLQRIEDFPGMVVLATNLKDNMDEAFFRRFQSVLYFPMPEKQARRQLWKQMLPSEWLRSDEQDILVFASEAELSGGSMINVVQRCALMLYTLEKPLLTKDLFQIAMHKELEKEGTIR</sequence>
<dbReference type="Proteomes" id="UP000016584">
    <property type="component" value="Unassembled WGS sequence"/>
</dbReference>
<organism evidence="5 6">
    <name type="scientific">Sphingobacterium paucimobilis HER1398</name>
    <dbReference type="NCBI Taxonomy" id="1346330"/>
    <lineage>
        <taxon>Bacteria</taxon>
        <taxon>Pseudomonadati</taxon>
        <taxon>Bacteroidota</taxon>
        <taxon>Sphingobacteriia</taxon>
        <taxon>Sphingobacteriales</taxon>
        <taxon>Sphingobacteriaceae</taxon>
        <taxon>Sphingobacterium</taxon>
    </lineage>
</organism>
<dbReference type="InterPro" id="IPR003959">
    <property type="entry name" value="ATPase_AAA_core"/>
</dbReference>
<dbReference type="PATRIC" id="fig|1346330.5.peg.1488"/>
<keyword evidence="6" id="KW-1185">Reference proteome</keyword>
<dbReference type="STRING" id="1346330.M472_13850"/>
<protein>
    <recommendedName>
        <fullName evidence="4">AAA+ ATPase domain-containing protein</fullName>
    </recommendedName>
</protein>
<comment type="caution">
    <text evidence="5">The sequence shown here is derived from an EMBL/GenBank/DDBJ whole genome shotgun (WGS) entry which is preliminary data.</text>
</comment>
<gene>
    <name evidence="5" type="ORF">M472_13850</name>
</gene>
<feature type="domain" description="AAA+ ATPase" evidence="4">
    <location>
        <begin position="224"/>
        <end position="356"/>
    </location>
</feature>
<evidence type="ECO:0000313" key="5">
    <source>
        <dbReference type="EMBL" id="ERJ59850.1"/>
    </source>
</evidence>
<evidence type="ECO:0000259" key="4">
    <source>
        <dbReference type="SMART" id="SM00382"/>
    </source>
</evidence>
<dbReference type="eggNOG" id="COG0464">
    <property type="taxonomic scope" value="Bacteria"/>
</dbReference>
<dbReference type="Pfam" id="PF00004">
    <property type="entry name" value="AAA"/>
    <property type="match status" value="1"/>
</dbReference>
<dbReference type="InterPro" id="IPR050221">
    <property type="entry name" value="26S_Proteasome_ATPase"/>
</dbReference>